<evidence type="ECO:0000256" key="1">
    <source>
        <dbReference type="SAM" id="MobiDB-lite"/>
    </source>
</evidence>
<evidence type="ECO:0000313" key="2">
    <source>
        <dbReference type="EMBL" id="CAA9230065.1"/>
    </source>
</evidence>
<accession>A0A6J4HPY8</accession>
<feature type="compositionally biased region" description="Polar residues" evidence="1">
    <location>
        <begin position="17"/>
        <end position="38"/>
    </location>
</feature>
<dbReference type="AlphaFoldDB" id="A0A6J4HPY8"/>
<proteinExistence type="predicted"/>
<gene>
    <name evidence="2" type="ORF">AVDCRST_MAG08-1051</name>
</gene>
<organism evidence="2">
    <name type="scientific">uncultured Acetobacteraceae bacterium</name>
    <dbReference type="NCBI Taxonomy" id="169975"/>
    <lineage>
        <taxon>Bacteria</taxon>
        <taxon>Pseudomonadati</taxon>
        <taxon>Pseudomonadota</taxon>
        <taxon>Alphaproteobacteria</taxon>
        <taxon>Acetobacterales</taxon>
        <taxon>Acetobacteraceae</taxon>
        <taxon>environmental samples</taxon>
    </lineage>
</organism>
<sequence length="56" mass="5486">MNPAPPGGPASIGVGRQKTTGMGSNHDGSTVSTSPTTAVGQCFRKTVANSGRAMPG</sequence>
<dbReference type="EMBL" id="CADCTG010000110">
    <property type="protein sequence ID" value="CAA9230065.1"/>
    <property type="molecule type" value="Genomic_DNA"/>
</dbReference>
<feature type="region of interest" description="Disordered" evidence="1">
    <location>
        <begin position="1"/>
        <end position="38"/>
    </location>
</feature>
<reference evidence="2" key="1">
    <citation type="submission" date="2020-02" db="EMBL/GenBank/DDBJ databases">
        <authorList>
            <person name="Meier V. D."/>
        </authorList>
    </citation>
    <scope>NUCLEOTIDE SEQUENCE</scope>
    <source>
        <strain evidence="2">AVDCRST_MAG08</strain>
    </source>
</reference>
<name>A0A6J4HPY8_9PROT</name>
<protein>
    <submittedName>
        <fullName evidence="2">Uncharacterized protein</fullName>
    </submittedName>
</protein>